<evidence type="ECO:0000256" key="1">
    <source>
        <dbReference type="SAM" id="SignalP"/>
    </source>
</evidence>
<organism evidence="2 3">
    <name type="scientific">Marinithermus hydrothermalis (strain DSM 14884 / JCM 11576 / T1)</name>
    <dbReference type="NCBI Taxonomy" id="869210"/>
    <lineage>
        <taxon>Bacteria</taxon>
        <taxon>Thermotogati</taxon>
        <taxon>Deinococcota</taxon>
        <taxon>Deinococci</taxon>
        <taxon>Thermales</taxon>
        <taxon>Thermaceae</taxon>
        <taxon>Marinithermus</taxon>
    </lineage>
</organism>
<evidence type="ECO:0000313" key="2">
    <source>
        <dbReference type="EMBL" id="AEB12644.1"/>
    </source>
</evidence>
<dbReference type="PROSITE" id="PS51257">
    <property type="entry name" value="PROKAR_LIPOPROTEIN"/>
    <property type="match status" value="1"/>
</dbReference>
<dbReference type="HOGENOM" id="CLU_632835_0_0_0"/>
<accession>F2NKI4</accession>
<sequence length="433" mass="47257">MLKRVLRQTIGENTQRSRCLPILAALSLTLLAACAPQTTLPPIPDVTQIPMPLPTGIPQGKPVVQALPGTPMPLADEFSSYPTGAVLPAVAPDRYGLLRFNQGWEKISIVEAFTSEGKLDKAVRLEGGLGEGFLTAGAPDWTDYRVTLRVKTHEACCTESAIRARLFMNETGSKALEFRIGFYGVRLIKIAGDQSFTLIDRPELETLGRAVLRDQNWHDLSFELHSDGTVTVRVDDTEVVTWKDADYRQGGFGIGPINTTFFLDDLRIEPLASQPQPPEATAPQPGDFCGYRAGAELPHQRFEATGPVSLTLLGGYSAARDYRVGYYETARPEVSVALLEYAGAFDPAVCLTPPPTATFTPSGPFGLAHTYEHYGEKTIYTEDARNGGEPRFRAYEALNPEGRAVGVLLLLEDWVDNDYDDVGLLLEGARPVG</sequence>
<dbReference type="Gene3D" id="2.60.120.560">
    <property type="entry name" value="Exo-inulinase, domain 1"/>
    <property type="match status" value="1"/>
</dbReference>
<dbReference type="eggNOG" id="ENOG5033S8S">
    <property type="taxonomic scope" value="Bacteria"/>
</dbReference>
<dbReference type="OrthoDB" id="32997at2"/>
<gene>
    <name evidence="2" type="ordered locus">Marky_1914</name>
</gene>
<dbReference type="EMBL" id="CP002630">
    <property type="protein sequence ID" value="AEB12644.1"/>
    <property type="molecule type" value="Genomic_DNA"/>
</dbReference>
<keyword evidence="3" id="KW-1185">Reference proteome</keyword>
<dbReference type="KEGG" id="mhd:Marky_1914"/>
<reference evidence="2 3" key="1">
    <citation type="journal article" date="2012" name="Stand. Genomic Sci.">
        <title>Complete genome sequence of the aerobic, heterotroph Marinithermus hydrothermalis type strain (T1(T)) from a deep-sea hydrothermal vent chimney.</title>
        <authorList>
            <person name="Copeland A."/>
            <person name="Gu W."/>
            <person name="Yasawong M."/>
            <person name="Lapidus A."/>
            <person name="Lucas S."/>
            <person name="Deshpande S."/>
            <person name="Pagani I."/>
            <person name="Tapia R."/>
            <person name="Cheng J.F."/>
            <person name="Goodwin L.A."/>
            <person name="Pitluck S."/>
            <person name="Liolios K."/>
            <person name="Ivanova N."/>
            <person name="Mavromatis K."/>
            <person name="Mikhailova N."/>
            <person name="Pati A."/>
            <person name="Chen A."/>
            <person name="Palaniappan K."/>
            <person name="Land M."/>
            <person name="Pan C."/>
            <person name="Brambilla E.M."/>
            <person name="Rohde M."/>
            <person name="Tindall B.J."/>
            <person name="Sikorski J."/>
            <person name="Goker M."/>
            <person name="Detter J.C."/>
            <person name="Bristow J."/>
            <person name="Eisen J.A."/>
            <person name="Markowitz V."/>
            <person name="Hugenholtz P."/>
            <person name="Kyrpides N.C."/>
            <person name="Klenk H.P."/>
            <person name="Woyke T."/>
        </authorList>
    </citation>
    <scope>NUCLEOTIDE SEQUENCE [LARGE SCALE GENOMIC DNA]</scope>
    <source>
        <strain evidence="3">DSM 14884 / JCM 11576 / T1</strain>
    </source>
</reference>
<name>F2NKI4_MARHT</name>
<dbReference type="AlphaFoldDB" id="F2NKI4"/>
<dbReference type="RefSeq" id="WP_013704690.1">
    <property type="nucleotide sequence ID" value="NC_015387.1"/>
</dbReference>
<keyword evidence="1" id="KW-0732">Signal</keyword>
<evidence type="ECO:0000313" key="3">
    <source>
        <dbReference type="Proteomes" id="UP000007030"/>
    </source>
</evidence>
<dbReference type="Proteomes" id="UP000007030">
    <property type="component" value="Chromosome"/>
</dbReference>
<feature type="signal peptide" evidence="1">
    <location>
        <begin position="1"/>
        <end position="32"/>
    </location>
</feature>
<evidence type="ECO:0008006" key="4">
    <source>
        <dbReference type="Google" id="ProtNLM"/>
    </source>
</evidence>
<protein>
    <recommendedName>
        <fullName evidence="4">3-keto-disaccharide hydrolase domain-containing protein</fullName>
    </recommendedName>
</protein>
<proteinExistence type="predicted"/>
<feature type="chain" id="PRO_5003282698" description="3-keto-disaccharide hydrolase domain-containing protein" evidence="1">
    <location>
        <begin position="33"/>
        <end position="433"/>
    </location>
</feature>